<dbReference type="RefSeq" id="WP_064274984.1">
    <property type="nucleotide sequence ID" value="NZ_JAERLD010000005.1"/>
</dbReference>
<accession>A0A1B6VIA8</accession>
<organism evidence="2 3">
    <name type="scientific">Gluconobacter cerinus</name>
    <dbReference type="NCBI Taxonomy" id="38307"/>
    <lineage>
        <taxon>Bacteria</taxon>
        <taxon>Pseudomonadati</taxon>
        <taxon>Pseudomonadota</taxon>
        <taxon>Alphaproteobacteria</taxon>
        <taxon>Acetobacterales</taxon>
        <taxon>Acetobacteraceae</taxon>
        <taxon>Gluconobacter</taxon>
    </lineage>
</organism>
<name>A0A1B6VIA8_9PROT</name>
<evidence type="ECO:0008006" key="4">
    <source>
        <dbReference type="Google" id="ProtNLM"/>
    </source>
</evidence>
<protein>
    <recommendedName>
        <fullName evidence="4">Phosphate starvation-inducible protein PsiF</fullName>
    </recommendedName>
</protein>
<dbReference type="OrthoDB" id="7281717at2"/>
<proteinExistence type="predicted"/>
<sequence length="69" mass="7482">MTLRKFALLAFATVAFGGQFAHAKSQPCRDAKGKFTKCETPKKPKACRDAKGKFTKCDVTAPQVAQPAH</sequence>
<comment type="caution">
    <text evidence="2">The sequence shown here is derived from an EMBL/GenBank/DDBJ whole genome shotgun (WGS) entry which is preliminary data.</text>
</comment>
<dbReference type="EMBL" id="LUTU01000011">
    <property type="protein sequence ID" value="OAJ66961.1"/>
    <property type="molecule type" value="Genomic_DNA"/>
</dbReference>
<keyword evidence="1" id="KW-0732">Signal</keyword>
<gene>
    <name evidence="2" type="ORF">A0123_02338</name>
</gene>
<evidence type="ECO:0000313" key="2">
    <source>
        <dbReference type="EMBL" id="OAJ66961.1"/>
    </source>
</evidence>
<dbReference type="PATRIC" id="fig|38307.3.peg.2438"/>
<evidence type="ECO:0000313" key="3">
    <source>
        <dbReference type="Proteomes" id="UP000077786"/>
    </source>
</evidence>
<dbReference type="Proteomes" id="UP000077786">
    <property type="component" value="Unassembled WGS sequence"/>
</dbReference>
<dbReference type="AlphaFoldDB" id="A0A1B6VIA8"/>
<reference evidence="2 3" key="1">
    <citation type="submission" date="2016-03" db="EMBL/GenBank/DDBJ databases">
        <title>Draft genome sequence of Gluconobacter cerinus strain CECT 9110.</title>
        <authorList>
            <person name="Sainz F."/>
            <person name="Mas A."/>
            <person name="Torija M.J."/>
        </authorList>
    </citation>
    <scope>NUCLEOTIDE SEQUENCE [LARGE SCALE GENOMIC DNA]</scope>
    <source>
        <strain evidence="2 3">CECT 9110</strain>
    </source>
</reference>
<feature type="chain" id="PRO_5008590112" description="Phosphate starvation-inducible protein PsiF" evidence="1">
    <location>
        <begin position="24"/>
        <end position="69"/>
    </location>
</feature>
<feature type="signal peptide" evidence="1">
    <location>
        <begin position="1"/>
        <end position="23"/>
    </location>
</feature>
<evidence type="ECO:0000256" key="1">
    <source>
        <dbReference type="SAM" id="SignalP"/>
    </source>
</evidence>